<dbReference type="EMBL" id="CM037614">
    <property type="protein sequence ID" value="KAH8015381.1"/>
    <property type="molecule type" value="Genomic_DNA"/>
</dbReference>
<evidence type="ECO:0000313" key="1">
    <source>
        <dbReference type="EMBL" id="KAH8015381.1"/>
    </source>
</evidence>
<reference evidence="1" key="1">
    <citation type="submission" date="2021-08" db="EMBL/GenBank/DDBJ databases">
        <title>The first chromosome-level gecko genome reveals the dynamic sex chromosomes of Neotropical dwarf geckos (Sphaerodactylidae: Sphaerodactylus).</title>
        <authorList>
            <person name="Pinto B.J."/>
            <person name="Keating S.E."/>
            <person name="Gamble T."/>
        </authorList>
    </citation>
    <scope>NUCLEOTIDE SEQUENCE</scope>
    <source>
        <strain evidence="1">TG3544</strain>
    </source>
</reference>
<gene>
    <name evidence="1" type="ORF">K3G42_003180</name>
</gene>
<organism evidence="1 2">
    <name type="scientific">Sphaerodactylus townsendi</name>
    <dbReference type="NCBI Taxonomy" id="933632"/>
    <lineage>
        <taxon>Eukaryota</taxon>
        <taxon>Metazoa</taxon>
        <taxon>Chordata</taxon>
        <taxon>Craniata</taxon>
        <taxon>Vertebrata</taxon>
        <taxon>Euteleostomi</taxon>
        <taxon>Lepidosauria</taxon>
        <taxon>Squamata</taxon>
        <taxon>Bifurcata</taxon>
        <taxon>Gekkota</taxon>
        <taxon>Sphaerodactylidae</taxon>
        <taxon>Sphaerodactylus</taxon>
    </lineage>
</organism>
<dbReference type="Proteomes" id="UP000827872">
    <property type="component" value="Linkage Group LG01"/>
</dbReference>
<comment type="caution">
    <text evidence="1">The sequence shown here is derived from an EMBL/GenBank/DDBJ whole genome shotgun (WGS) entry which is preliminary data.</text>
</comment>
<proteinExistence type="predicted"/>
<keyword evidence="2" id="KW-1185">Reference proteome</keyword>
<sequence>MQWGSRGCSDKGNGPGWPHSGRGRPRLLAGSAANQECLMLPFPCSIRPSSDSWPFRRLIQPEPQWKRRTIDNVNAEQMCKYGLKSPRLLRCKTITSSGGLFEGNEARTGR</sequence>
<accession>A0ACB8G7X4</accession>
<protein>
    <submittedName>
        <fullName evidence="1">Uncharacterized protein</fullName>
    </submittedName>
</protein>
<name>A0ACB8G7X4_9SAUR</name>
<evidence type="ECO:0000313" key="2">
    <source>
        <dbReference type="Proteomes" id="UP000827872"/>
    </source>
</evidence>